<accession>A0A388LUV4</accession>
<dbReference type="EMBL" id="BFEA01000547">
    <property type="protein sequence ID" value="GBG86098.1"/>
    <property type="molecule type" value="Genomic_DNA"/>
</dbReference>
<dbReference type="STRING" id="69332.A0A388LUV4"/>
<dbReference type="AlphaFoldDB" id="A0A388LUV4"/>
<proteinExistence type="predicted"/>
<reference evidence="1 2" key="1">
    <citation type="journal article" date="2018" name="Cell">
        <title>The Chara Genome: Secondary Complexity and Implications for Plant Terrestrialization.</title>
        <authorList>
            <person name="Nishiyama T."/>
            <person name="Sakayama H."/>
            <person name="Vries J.D."/>
            <person name="Buschmann H."/>
            <person name="Saint-Marcoux D."/>
            <person name="Ullrich K.K."/>
            <person name="Haas F.B."/>
            <person name="Vanderstraeten L."/>
            <person name="Becker D."/>
            <person name="Lang D."/>
            <person name="Vosolsobe S."/>
            <person name="Rombauts S."/>
            <person name="Wilhelmsson P.K.I."/>
            <person name="Janitza P."/>
            <person name="Kern R."/>
            <person name="Heyl A."/>
            <person name="Rumpler F."/>
            <person name="Villalobos L.I.A.C."/>
            <person name="Clay J.M."/>
            <person name="Skokan R."/>
            <person name="Toyoda A."/>
            <person name="Suzuki Y."/>
            <person name="Kagoshima H."/>
            <person name="Schijlen E."/>
            <person name="Tajeshwar N."/>
            <person name="Catarino B."/>
            <person name="Hetherington A.J."/>
            <person name="Saltykova A."/>
            <person name="Bonnot C."/>
            <person name="Breuninger H."/>
            <person name="Symeonidi A."/>
            <person name="Radhakrishnan G.V."/>
            <person name="Van Nieuwerburgh F."/>
            <person name="Deforce D."/>
            <person name="Chang C."/>
            <person name="Karol K.G."/>
            <person name="Hedrich R."/>
            <person name="Ulvskov P."/>
            <person name="Glockner G."/>
            <person name="Delwiche C.F."/>
            <person name="Petrasek J."/>
            <person name="Van de Peer Y."/>
            <person name="Friml J."/>
            <person name="Beilby M."/>
            <person name="Dolan L."/>
            <person name="Kohara Y."/>
            <person name="Sugano S."/>
            <person name="Fujiyama A."/>
            <person name="Delaux P.-M."/>
            <person name="Quint M."/>
            <person name="TheiBen G."/>
            <person name="Hagemann M."/>
            <person name="Harholt J."/>
            <person name="Dunand C."/>
            <person name="Zachgo S."/>
            <person name="Langdale J."/>
            <person name="Maumus F."/>
            <person name="Straeten D.V.D."/>
            <person name="Gould S.B."/>
            <person name="Rensing S.A."/>
        </authorList>
    </citation>
    <scope>NUCLEOTIDE SEQUENCE [LARGE SCALE GENOMIC DNA]</scope>
    <source>
        <strain evidence="1 2">S276</strain>
    </source>
</reference>
<gene>
    <name evidence="1" type="ORF">CBR_g41000</name>
</gene>
<keyword evidence="2" id="KW-1185">Reference proteome</keyword>
<organism evidence="1 2">
    <name type="scientific">Chara braunii</name>
    <name type="common">Braun's stonewort</name>
    <dbReference type="NCBI Taxonomy" id="69332"/>
    <lineage>
        <taxon>Eukaryota</taxon>
        <taxon>Viridiplantae</taxon>
        <taxon>Streptophyta</taxon>
        <taxon>Charophyceae</taxon>
        <taxon>Charales</taxon>
        <taxon>Characeae</taxon>
        <taxon>Chara</taxon>
    </lineage>
</organism>
<evidence type="ECO:0000313" key="2">
    <source>
        <dbReference type="Proteomes" id="UP000265515"/>
    </source>
</evidence>
<dbReference type="OrthoDB" id="2095648at2759"/>
<comment type="caution">
    <text evidence="1">The sequence shown here is derived from an EMBL/GenBank/DDBJ whole genome shotgun (WGS) entry which is preliminary data.</text>
</comment>
<evidence type="ECO:0000313" key="1">
    <source>
        <dbReference type="EMBL" id="GBG86098.1"/>
    </source>
</evidence>
<dbReference type="Gramene" id="GBG86098">
    <property type="protein sequence ID" value="GBG86098"/>
    <property type="gene ID" value="CBR_g41000"/>
</dbReference>
<name>A0A388LUV4_CHABU</name>
<dbReference type="Proteomes" id="UP000265515">
    <property type="component" value="Unassembled WGS sequence"/>
</dbReference>
<protein>
    <submittedName>
        <fullName evidence="1">Uncharacterized protein</fullName>
    </submittedName>
</protein>
<sequence>MASSLLPMDVIRFFNVSIALSLASIAGADKSECVRECARAIELDDDYGNPWNDVACELWDAGDTTLAARFFERAKLCSRYESGAGHFPYANLARLYLSECAQQASNGDSGSRSAARYVKGATFASDEGSSSRSASSKMYLPSREALLELCAALIRAPGDTELQEMVFRMIDDPEWLVRAFRH</sequence>